<dbReference type="Proteomes" id="UP001180973">
    <property type="component" value="Unassembled WGS sequence"/>
</dbReference>
<dbReference type="SMART" id="SM00862">
    <property type="entry name" value="Trans_reg_C"/>
    <property type="match status" value="1"/>
</dbReference>
<dbReference type="Pfam" id="PF00486">
    <property type="entry name" value="Trans_reg_C"/>
    <property type="match status" value="1"/>
</dbReference>
<dbReference type="InterPro" id="IPR016032">
    <property type="entry name" value="Sig_transdc_resp-reg_C-effctor"/>
</dbReference>
<dbReference type="InterPro" id="IPR036388">
    <property type="entry name" value="WH-like_DNA-bd_sf"/>
</dbReference>
<evidence type="ECO:0000256" key="1">
    <source>
        <dbReference type="ARBA" id="ARBA00023125"/>
    </source>
</evidence>
<gene>
    <name evidence="4" type="ORF">RM555_07605</name>
</gene>
<keyword evidence="1 2" id="KW-0238">DNA-binding</keyword>
<protein>
    <submittedName>
        <fullName evidence="4">Winged helix-turn-helix domain-containing protein</fullName>
    </submittedName>
</protein>
<sequence>MIGVAAESAPGVGGEPEGVGMRGVAPLVIGIASSPAERRQLARLLGGTEALLIVSSVDQARTFLGVPGTPVLPPVPLVTDRRVATAEPVVTAGPVAAGPVVTAEPVVTAGPVAAGPVVTAEAVVTAEPGLGVGTPPPTDLSVDSDRRVLRWLDREVELTRLEHDFLRCLVGAPGQVWTYERLHLEVWGNVHLGRGSDMHSVVRRVRRKLARLDASASIHAVRGVGFRLASI</sequence>
<evidence type="ECO:0000256" key="2">
    <source>
        <dbReference type="PROSITE-ProRule" id="PRU01091"/>
    </source>
</evidence>
<feature type="domain" description="OmpR/PhoB-type" evidence="3">
    <location>
        <begin position="127"/>
        <end position="230"/>
    </location>
</feature>
<name>A0ABU2WSG6_9ACTN</name>
<dbReference type="Gene3D" id="1.10.10.10">
    <property type="entry name" value="Winged helix-like DNA-binding domain superfamily/Winged helix DNA-binding domain"/>
    <property type="match status" value="1"/>
</dbReference>
<evidence type="ECO:0000259" key="3">
    <source>
        <dbReference type="PROSITE" id="PS51755"/>
    </source>
</evidence>
<keyword evidence="5" id="KW-1185">Reference proteome</keyword>
<dbReference type="EMBL" id="JAVRFL010000007">
    <property type="protein sequence ID" value="MDT0528853.1"/>
    <property type="molecule type" value="Genomic_DNA"/>
</dbReference>
<evidence type="ECO:0000313" key="4">
    <source>
        <dbReference type="EMBL" id="MDT0528853.1"/>
    </source>
</evidence>
<feature type="DNA-binding region" description="OmpR/PhoB-type" evidence="2">
    <location>
        <begin position="127"/>
        <end position="230"/>
    </location>
</feature>
<evidence type="ECO:0000313" key="5">
    <source>
        <dbReference type="Proteomes" id="UP001180973"/>
    </source>
</evidence>
<dbReference type="PROSITE" id="PS51755">
    <property type="entry name" value="OMPR_PHOB"/>
    <property type="match status" value="1"/>
</dbReference>
<comment type="caution">
    <text evidence="4">The sequence shown here is derived from an EMBL/GenBank/DDBJ whole genome shotgun (WGS) entry which is preliminary data.</text>
</comment>
<proteinExistence type="predicted"/>
<dbReference type="RefSeq" id="WP_311411045.1">
    <property type="nucleotide sequence ID" value="NZ_JAVRFL010000007.1"/>
</dbReference>
<dbReference type="SUPFAM" id="SSF46894">
    <property type="entry name" value="C-terminal effector domain of the bipartite response regulators"/>
    <property type="match status" value="1"/>
</dbReference>
<dbReference type="InterPro" id="IPR001867">
    <property type="entry name" value="OmpR/PhoB-type_DNA-bd"/>
</dbReference>
<organism evidence="4 5">
    <name type="scientific">Micromonospora reichwaldensis</name>
    <dbReference type="NCBI Taxonomy" id="3075516"/>
    <lineage>
        <taxon>Bacteria</taxon>
        <taxon>Bacillati</taxon>
        <taxon>Actinomycetota</taxon>
        <taxon>Actinomycetes</taxon>
        <taxon>Micromonosporales</taxon>
        <taxon>Micromonosporaceae</taxon>
        <taxon>Micromonospora</taxon>
    </lineage>
</organism>
<reference evidence="4" key="1">
    <citation type="submission" date="2023-09" db="EMBL/GenBank/DDBJ databases">
        <title>30 novel species of actinomycetes from the DSMZ collection.</title>
        <authorList>
            <person name="Nouioui I."/>
        </authorList>
    </citation>
    <scope>NUCLEOTIDE SEQUENCE</scope>
    <source>
        <strain evidence="4">DSM 115977</strain>
    </source>
</reference>
<accession>A0ABU2WSG6</accession>
<dbReference type="CDD" id="cd00383">
    <property type="entry name" value="trans_reg_C"/>
    <property type="match status" value="1"/>
</dbReference>